<dbReference type="InterPro" id="IPR036390">
    <property type="entry name" value="WH_DNA-bd_sf"/>
</dbReference>
<evidence type="ECO:0000313" key="3">
    <source>
        <dbReference type="Proteomes" id="UP000196573"/>
    </source>
</evidence>
<dbReference type="Gene3D" id="1.10.10.10">
    <property type="entry name" value="Winged helix-like DNA-binding domain superfamily/Winged helix DNA-binding domain"/>
    <property type="match status" value="1"/>
</dbReference>
<proteinExistence type="predicted"/>
<keyword evidence="3" id="KW-1185">Reference proteome</keyword>
<protein>
    <submittedName>
        <fullName evidence="2">Sugar-specific transcriptional regulator TrmB</fullName>
    </submittedName>
</protein>
<reference evidence="2 3" key="1">
    <citation type="submission" date="2017-03" db="EMBL/GenBank/DDBJ databases">
        <authorList>
            <person name="Afonso C.L."/>
            <person name="Miller P.J."/>
            <person name="Scott M.A."/>
            <person name="Spackman E."/>
            <person name="Goraichik I."/>
            <person name="Dimitrov K.M."/>
            <person name="Suarez D.L."/>
            <person name="Swayne D.E."/>
        </authorList>
    </citation>
    <scope>NUCLEOTIDE SEQUENCE [LARGE SCALE GENOMIC DNA]</scope>
    <source>
        <strain evidence="2">SB41UT1</strain>
    </source>
</reference>
<dbReference type="InterPro" id="IPR002831">
    <property type="entry name" value="Tscrpt_reg_TrmB_N"/>
</dbReference>
<accession>A0A1X7AJJ2</accession>
<dbReference type="PANTHER" id="PTHR34293:SF1">
    <property type="entry name" value="HTH-TYPE TRANSCRIPTIONAL REGULATOR TRMBL2"/>
    <property type="match status" value="1"/>
</dbReference>
<dbReference type="Proteomes" id="UP000196573">
    <property type="component" value="Unassembled WGS sequence"/>
</dbReference>
<feature type="domain" description="Transcription regulator TrmB N-terminal" evidence="1">
    <location>
        <begin position="6"/>
        <end position="73"/>
    </location>
</feature>
<evidence type="ECO:0000313" key="2">
    <source>
        <dbReference type="EMBL" id="SMA46610.1"/>
    </source>
</evidence>
<dbReference type="CDD" id="cd00090">
    <property type="entry name" value="HTH_ARSR"/>
    <property type="match status" value="1"/>
</dbReference>
<sequence length="246" mass="27885">MNLQVLQQLGMSERDITLYLALFQLGPSSIRDIASHTGINRGTTYEALKQMAARGLISYAPKGKRRFFRAEEPDKLLELAEEKRASLEQTIDSLKTEIIPGLHHLKPEFSSGNVRFYEGDDGIEFVLKDILATVGKLEEKTYSVFSTKSIRHHLYRPFPNYTAQRIKQKINVRVIALGEGGEDAEYSERKWLKTDGQVDASYIAIYPPKVAMISMASENYPVATVIESPDIARAQQVVFEALWRFL</sequence>
<dbReference type="PANTHER" id="PTHR34293">
    <property type="entry name" value="HTH-TYPE TRANSCRIPTIONAL REGULATOR TRMBL2"/>
    <property type="match status" value="1"/>
</dbReference>
<dbReference type="RefSeq" id="WP_087109760.1">
    <property type="nucleotide sequence ID" value="NZ_CBCSCN010000002.1"/>
</dbReference>
<name>A0A1X7AJJ2_9GAMM</name>
<dbReference type="GO" id="GO:0006355">
    <property type="term" value="P:regulation of DNA-templated transcription"/>
    <property type="evidence" value="ECO:0007669"/>
    <property type="project" value="UniProtKB-ARBA"/>
</dbReference>
<organism evidence="2 3">
    <name type="scientific">Parendozoicomonas haliclonae</name>
    <dbReference type="NCBI Taxonomy" id="1960125"/>
    <lineage>
        <taxon>Bacteria</taxon>
        <taxon>Pseudomonadati</taxon>
        <taxon>Pseudomonadota</taxon>
        <taxon>Gammaproteobacteria</taxon>
        <taxon>Oceanospirillales</taxon>
        <taxon>Endozoicomonadaceae</taxon>
        <taxon>Parendozoicomonas</taxon>
    </lineage>
</organism>
<dbReference type="AlphaFoldDB" id="A0A1X7AJJ2"/>
<dbReference type="InterPro" id="IPR011991">
    <property type="entry name" value="ArsR-like_HTH"/>
</dbReference>
<dbReference type="EMBL" id="FWPT01000004">
    <property type="protein sequence ID" value="SMA46610.1"/>
    <property type="molecule type" value="Genomic_DNA"/>
</dbReference>
<gene>
    <name evidence="2" type="ORF">EHSB41UT_02213</name>
</gene>
<evidence type="ECO:0000259" key="1">
    <source>
        <dbReference type="Pfam" id="PF01978"/>
    </source>
</evidence>
<dbReference type="Pfam" id="PF01978">
    <property type="entry name" value="TrmB"/>
    <property type="match status" value="1"/>
</dbReference>
<dbReference type="InterPro" id="IPR051797">
    <property type="entry name" value="TrmB-like"/>
</dbReference>
<dbReference type="SUPFAM" id="SSF46785">
    <property type="entry name" value="Winged helix' DNA-binding domain"/>
    <property type="match status" value="1"/>
</dbReference>
<dbReference type="InterPro" id="IPR036388">
    <property type="entry name" value="WH-like_DNA-bd_sf"/>
</dbReference>
<dbReference type="OrthoDB" id="5724859at2"/>